<gene>
    <name evidence="3" type="ORF">DSM5745_09153</name>
</gene>
<dbReference type="PANTHER" id="PTHR34502:SF5">
    <property type="entry name" value="DUF6594 DOMAIN-CONTAINING PROTEIN"/>
    <property type="match status" value="1"/>
</dbReference>
<dbReference type="Pfam" id="PF20237">
    <property type="entry name" value="DUF6594"/>
    <property type="match status" value="1"/>
</dbReference>
<evidence type="ECO:0000313" key="4">
    <source>
        <dbReference type="Proteomes" id="UP000256690"/>
    </source>
</evidence>
<dbReference type="RefSeq" id="XP_026600255.1">
    <property type="nucleotide sequence ID" value="XM_026751169.1"/>
</dbReference>
<reference evidence="3 4" key="1">
    <citation type="journal article" date="2018" name="IMA Fungus">
        <title>IMA Genome-F 9: Draft genome sequence of Annulohypoxylon stygium, Aspergillus mulundensis, Berkeleyomyces basicola (syn. Thielaviopsis basicola), Ceratocystis smalleyi, two Cercospora beticola strains, Coleophoma cylindrospora, Fusarium fracticaudum, Phialophora cf. hyalina, and Morchella septimelata.</title>
        <authorList>
            <person name="Wingfield B.D."/>
            <person name="Bills G.F."/>
            <person name="Dong Y."/>
            <person name="Huang W."/>
            <person name="Nel W.J."/>
            <person name="Swalarsk-Parry B.S."/>
            <person name="Vaghefi N."/>
            <person name="Wilken P.M."/>
            <person name="An Z."/>
            <person name="de Beer Z.W."/>
            <person name="De Vos L."/>
            <person name="Chen L."/>
            <person name="Duong T.A."/>
            <person name="Gao Y."/>
            <person name="Hammerbacher A."/>
            <person name="Kikkert J.R."/>
            <person name="Li Y."/>
            <person name="Li H."/>
            <person name="Li K."/>
            <person name="Li Q."/>
            <person name="Liu X."/>
            <person name="Ma X."/>
            <person name="Naidoo K."/>
            <person name="Pethybridge S.J."/>
            <person name="Sun J."/>
            <person name="Steenkamp E.T."/>
            <person name="van der Nest M.A."/>
            <person name="van Wyk S."/>
            <person name="Wingfield M.J."/>
            <person name="Xiong C."/>
            <person name="Yue Q."/>
            <person name="Zhang X."/>
        </authorList>
    </citation>
    <scope>NUCLEOTIDE SEQUENCE [LARGE SCALE GENOMIC DNA]</scope>
    <source>
        <strain evidence="3 4">DSM 5745</strain>
    </source>
</reference>
<dbReference type="OrthoDB" id="3533814at2759"/>
<organism evidence="3 4">
    <name type="scientific">Aspergillus mulundensis</name>
    <dbReference type="NCBI Taxonomy" id="1810919"/>
    <lineage>
        <taxon>Eukaryota</taxon>
        <taxon>Fungi</taxon>
        <taxon>Dikarya</taxon>
        <taxon>Ascomycota</taxon>
        <taxon>Pezizomycotina</taxon>
        <taxon>Eurotiomycetes</taxon>
        <taxon>Eurotiomycetidae</taxon>
        <taxon>Eurotiales</taxon>
        <taxon>Aspergillaceae</taxon>
        <taxon>Aspergillus</taxon>
        <taxon>Aspergillus subgen. Nidulantes</taxon>
    </lineage>
</organism>
<protein>
    <recommendedName>
        <fullName evidence="2">DUF6594 domain-containing protein</fullName>
    </recommendedName>
</protein>
<keyword evidence="1" id="KW-0812">Transmembrane</keyword>
<feature type="domain" description="DUF6594" evidence="2">
    <location>
        <begin position="2"/>
        <end position="256"/>
    </location>
</feature>
<evidence type="ECO:0000259" key="2">
    <source>
        <dbReference type="Pfam" id="PF20237"/>
    </source>
</evidence>
<proteinExistence type="predicted"/>
<keyword evidence="1" id="KW-0472">Membrane</keyword>
<comment type="caution">
    <text evidence="3">The sequence shown here is derived from an EMBL/GenBank/DDBJ whole genome shotgun (WGS) entry which is preliminary data.</text>
</comment>
<dbReference type="InterPro" id="IPR046529">
    <property type="entry name" value="DUF6594"/>
</dbReference>
<keyword evidence="4" id="KW-1185">Reference proteome</keyword>
<dbReference type="GeneID" id="38119523"/>
<name>A0A3D8QZU2_9EURO</name>
<dbReference type="EMBL" id="PVWQ01000012">
    <property type="protein sequence ID" value="RDW67287.1"/>
    <property type="molecule type" value="Genomic_DNA"/>
</dbReference>
<evidence type="ECO:0000256" key="1">
    <source>
        <dbReference type="SAM" id="Phobius"/>
    </source>
</evidence>
<accession>A0A3D8QZU2</accession>
<feature type="transmembrane region" description="Helical" evidence="1">
    <location>
        <begin position="244"/>
        <end position="262"/>
    </location>
</feature>
<sequence>MAAASDAAIFREFGWLQMQKLLYLQAELHHLESGLRATQDQNAASNSGARSAFAIDYSAMREDEEHGQVQVAMMQEICTKVTEYNTALLQVMELRRAPRPTDEEAERLRRYMEEREGVAFPFGLERSIWSIANQNDFLILPFRERRGDLVTRFVRERVVNMYDYLVGRRNEPPNSPGYRIYRDETLEYISRAIVAGVSAMMPPLAIAFLWIIKPMWARVLFIFVFTGIFAMITSAVTMGKSSDIFAATTAFTAVEVVFVGSTSS</sequence>
<evidence type="ECO:0000313" key="3">
    <source>
        <dbReference type="EMBL" id="RDW67287.1"/>
    </source>
</evidence>
<dbReference type="Proteomes" id="UP000256690">
    <property type="component" value="Unassembled WGS sequence"/>
</dbReference>
<dbReference type="PANTHER" id="PTHR34502">
    <property type="entry name" value="DUF6594 DOMAIN-CONTAINING PROTEIN-RELATED"/>
    <property type="match status" value="1"/>
</dbReference>
<keyword evidence="1" id="KW-1133">Transmembrane helix</keyword>
<feature type="transmembrane region" description="Helical" evidence="1">
    <location>
        <begin position="188"/>
        <end position="212"/>
    </location>
</feature>
<dbReference type="STRING" id="1810919.A0A3D8QZU2"/>
<dbReference type="AlphaFoldDB" id="A0A3D8QZU2"/>
<feature type="transmembrane region" description="Helical" evidence="1">
    <location>
        <begin position="219"/>
        <end position="238"/>
    </location>
</feature>